<comment type="function">
    <text evidence="6 9">Catalyzes cyclization of the linear tetrapyrrole, hydroxymethylbilane, to the macrocyclic uroporphyrinogen III.</text>
</comment>
<comment type="catalytic activity">
    <reaction evidence="8 9">
        <text>hydroxymethylbilane = uroporphyrinogen III + H2O</text>
        <dbReference type="Rhea" id="RHEA:18965"/>
        <dbReference type="ChEBI" id="CHEBI:15377"/>
        <dbReference type="ChEBI" id="CHEBI:57308"/>
        <dbReference type="ChEBI" id="CHEBI:57845"/>
        <dbReference type="EC" id="4.2.1.75"/>
    </reaction>
</comment>
<dbReference type="PANTHER" id="PTHR38042:SF1">
    <property type="entry name" value="UROPORPHYRINOGEN-III SYNTHASE, CHLOROPLASTIC"/>
    <property type="match status" value="1"/>
</dbReference>
<evidence type="ECO:0000256" key="7">
    <source>
        <dbReference type="ARBA" id="ARBA00040167"/>
    </source>
</evidence>
<evidence type="ECO:0000256" key="1">
    <source>
        <dbReference type="ARBA" id="ARBA00004772"/>
    </source>
</evidence>
<dbReference type="EMBL" id="BAABHY010000001">
    <property type="protein sequence ID" value="GAA5108929.1"/>
    <property type="molecule type" value="Genomic_DNA"/>
</dbReference>
<accession>A0ABP9N660</accession>
<comment type="similarity">
    <text evidence="2 9">Belongs to the uroporphyrinogen-III synthase family.</text>
</comment>
<evidence type="ECO:0000256" key="3">
    <source>
        <dbReference type="ARBA" id="ARBA00013109"/>
    </source>
</evidence>
<dbReference type="SUPFAM" id="SSF69618">
    <property type="entry name" value="HemD-like"/>
    <property type="match status" value="1"/>
</dbReference>
<sequence length="246" mass="28034">MIIVTRPSPYGEQLTQLCQQANLPARHLPFFNILKGADLNQLQHHLQRLNHGDVVIVVSPQVGLMIQSHAQQMIFPDNVDYFAVGQKTAQQFAQICQQPVGYPPQSENSEGLLEHFAHFNMQFAQRQVLILCGDIGRTKLTDTLTAQGALVKNIHCYQRQLIDYPVSVFEEHTHYLFVITSVEHLLQLDKYCTDKQKRGCDMIVSSSRIYDQAKSLNWQRIHLVTNANNQNLFKTIATLCHNATII</sequence>
<evidence type="ECO:0000259" key="10">
    <source>
        <dbReference type="Pfam" id="PF02602"/>
    </source>
</evidence>
<organism evidence="11 12">
    <name type="scientific">Orbus sasakiae</name>
    <dbReference type="NCBI Taxonomy" id="1078475"/>
    <lineage>
        <taxon>Bacteria</taxon>
        <taxon>Pseudomonadati</taxon>
        <taxon>Pseudomonadota</taxon>
        <taxon>Gammaproteobacteria</taxon>
        <taxon>Orbales</taxon>
        <taxon>Orbaceae</taxon>
        <taxon>Orbus</taxon>
    </lineage>
</organism>
<dbReference type="Pfam" id="PF02602">
    <property type="entry name" value="HEM4"/>
    <property type="match status" value="1"/>
</dbReference>
<evidence type="ECO:0000256" key="2">
    <source>
        <dbReference type="ARBA" id="ARBA00008133"/>
    </source>
</evidence>
<feature type="domain" description="Tetrapyrrole biosynthesis uroporphyrinogen III synthase" evidence="10">
    <location>
        <begin position="13"/>
        <end position="230"/>
    </location>
</feature>
<evidence type="ECO:0000256" key="8">
    <source>
        <dbReference type="ARBA" id="ARBA00048617"/>
    </source>
</evidence>
<evidence type="ECO:0000256" key="4">
    <source>
        <dbReference type="ARBA" id="ARBA00023239"/>
    </source>
</evidence>
<dbReference type="InterPro" id="IPR039793">
    <property type="entry name" value="UROS/Hem4"/>
</dbReference>
<dbReference type="EC" id="4.2.1.75" evidence="3 9"/>
<evidence type="ECO:0000313" key="11">
    <source>
        <dbReference type="EMBL" id="GAA5108929.1"/>
    </source>
</evidence>
<reference evidence="12" key="1">
    <citation type="journal article" date="2019" name="Int. J. Syst. Evol. Microbiol.">
        <title>The Global Catalogue of Microorganisms (GCM) 10K type strain sequencing project: providing services to taxonomists for standard genome sequencing and annotation.</title>
        <authorList>
            <consortium name="The Broad Institute Genomics Platform"/>
            <consortium name="The Broad Institute Genome Sequencing Center for Infectious Disease"/>
            <person name="Wu L."/>
            <person name="Ma J."/>
        </authorList>
    </citation>
    <scope>NUCLEOTIDE SEQUENCE [LARGE SCALE GENOMIC DNA]</scope>
    <source>
        <strain evidence="12">JCM 18050</strain>
    </source>
</reference>
<dbReference type="Proteomes" id="UP001500171">
    <property type="component" value="Unassembled WGS sequence"/>
</dbReference>
<evidence type="ECO:0000256" key="5">
    <source>
        <dbReference type="ARBA" id="ARBA00023244"/>
    </source>
</evidence>
<keyword evidence="5 9" id="KW-0627">Porphyrin biosynthesis</keyword>
<dbReference type="Gene3D" id="3.40.50.10090">
    <property type="match status" value="2"/>
</dbReference>
<proteinExistence type="inferred from homology"/>
<comment type="pathway">
    <text evidence="1 9">Porphyrin-containing compound metabolism; protoporphyrin-IX biosynthesis; coproporphyrinogen-III from 5-aminolevulinate: step 3/4.</text>
</comment>
<keyword evidence="12" id="KW-1185">Reference proteome</keyword>
<evidence type="ECO:0000313" key="12">
    <source>
        <dbReference type="Proteomes" id="UP001500171"/>
    </source>
</evidence>
<comment type="caution">
    <text evidence="11">The sequence shown here is derived from an EMBL/GenBank/DDBJ whole genome shotgun (WGS) entry which is preliminary data.</text>
</comment>
<evidence type="ECO:0000256" key="9">
    <source>
        <dbReference type="RuleBase" id="RU366031"/>
    </source>
</evidence>
<dbReference type="InterPro" id="IPR036108">
    <property type="entry name" value="4pyrrol_syn_uPrphyn_synt_sf"/>
</dbReference>
<dbReference type="RefSeq" id="WP_345489807.1">
    <property type="nucleotide sequence ID" value="NZ_BAABHY010000001.1"/>
</dbReference>
<gene>
    <name evidence="11" type="primary">hemD</name>
    <name evidence="11" type="ORF">GCM10023211_11690</name>
</gene>
<protein>
    <recommendedName>
        <fullName evidence="7 9">Uroporphyrinogen-III synthase</fullName>
        <ecNumber evidence="3 9">4.2.1.75</ecNumber>
    </recommendedName>
</protein>
<dbReference type="InterPro" id="IPR003754">
    <property type="entry name" value="4pyrrol_synth_uPrphyn_synth"/>
</dbReference>
<dbReference type="CDD" id="cd06578">
    <property type="entry name" value="HemD"/>
    <property type="match status" value="1"/>
</dbReference>
<dbReference type="PANTHER" id="PTHR38042">
    <property type="entry name" value="UROPORPHYRINOGEN-III SYNTHASE, CHLOROPLASTIC"/>
    <property type="match status" value="1"/>
</dbReference>
<evidence type="ECO:0000256" key="6">
    <source>
        <dbReference type="ARBA" id="ARBA00037589"/>
    </source>
</evidence>
<name>A0ABP9N660_9GAMM</name>
<keyword evidence="4 9" id="KW-0456">Lyase</keyword>